<gene>
    <name evidence="2" type="ORF">LXN57_43440</name>
</gene>
<dbReference type="EMBL" id="JAMQOL010000076">
    <property type="protein sequence ID" value="MCM4084411.1"/>
    <property type="molecule type" value="Genomic_DNA"/>
</dbReference>
<sequence>MLAQIGDRIVLEGTHLNDARRTGLIVAVAHADGSPPYEVRWLDTGRTTFIFPGPEARIEHREPAGEASEPSP</sequence>
<feature type="domain" description="DUF1918" evidence="1">
    <location>
        <begin position="1"/>
        <end position="58"/>
    </location>
</feature>
<accession>A0ABT0YED1</accession>
<name>A0ABT0YED1_9ACTN</name>
<protein>
    <submittedName>
        <fullName evidence="2">DUF1918 domain-containing protein</fullName>
    </submittedName>
</protein>
<keyword evidence="3" id="KW-1185">Reference proteome</keyword>
<dbReference type="SUPFAM" id="SSF50118">
    <property type="entry name" value="Cell growth inhibitor/plasmid maintenance toxic component"/>
    <property type="match status" value="1"/>
</dbReference>
<comment type="caution">
    <text evidence="2">The sequence shown here is derived from an EMBL/GenBank/DDBJ whole genome shotgun (WGS) entry which is preliminary data.</text>
</comment>
<evidence type="ECO:0000259" key="1">
    <source>
        <dbReference type="Pfam" id="PF08940"/>
    </source>
</evidence>
<evidence type="ECO:0000313" key="3">
    <source>
        <dbReference type="Proteomes" id="UP001523216"/>
    </source>
</evidence>
<dbReference type="Pfam" id="PF08940">
    <property type="entry name" value="DUF1918"/>
    <property type="match status" value="1"/>
</dbReference>
<dbReference type="RefSeq" id="WP_251804162.1">
    <property type="nucleotide sequence ID" value="NZ_JAMQOL010000076.1"/>
</dbReference>
<evidence type="ECO:0000313" key="2">
    <source>
        <dbReference type="EMBL" id="MCM4084411.1"/>
    </source>
</evidence>
<organism evidence="2 3">
    <name type="scientific">Paractinoplanes hotanensis</name>
    <dbReference type="NCBI Taxonomy" id="2906497"/>
    <lineage>
        <taxon>Bacteria</taxon>
        <taxon>Bacillati</taxon>
        <taxon>Actinomycetota</taxon>
        <taxon>Actinomycetes</taxon>
        <taxon>Micromonosporales</taxon>
        <taxon>Micromonosporaceae</taxon>
        <taxon>Paractinoplanes</taxon>
    </lineage>
</organism>
<proteinExistence type="predicted"/>
<dbReference type="Gene3D" id="2.30.30.440">
    <property type="entry name" value="Domain of unknown function DUF1918"/>
    <property type="match status" value="1"/>
</dbReference>
<dbReference type="Proteomes" id="UP001523216">
    <property type="component" value="Unassembled WGS sequence"/>
</dbReference>
<dbReference type="InterPro" id="IPR015035">
    <property type="entry name" value="DUF1918"/>
</dbReference>
<reference evidence="2 3" key="1">
    <citation type="submission" date="2022-06" db="EMBL/GenBank/DDBJ databases">
        <title>Actinoplanes abujensis sp. nov., isolated from Nigerian arid soil.</title>
        <authorList>
            <person name="Ding P."/>
        </authorList>
    </citation>
    <scope>NUCLEOTIDE SEQUENCE [LARGE SCALE GENOMIC DNA]</scope>
    <source>
        <strain evidence="3">TRM88002</strain>
    </source>
</reference>